<evidence type="ECO:0000313" key="3">
    <source>
        <dbReference type="EnsemblMetazoa" id="SCAU003643-PB"/>
    </source>
</evidence>
<dbReference type="Gene3D" id="3.40.720.10">
    <property type="entry name" value="Alkaline Phosphatase, subunit A"/>
    <property type="match status" value="1"/>
</dbReference>
<feature type="transmembrane region" description="Helical" evidence="1">
    <location>
        <begin position="319"/>
        <end position="336"/>
    </location>
</feature>
<dbReference type="InterPro" id="IPR017850">
    <property type="entry name" value="Alkaline_phosphatase_core_sf"/>
</dbReference>
<feature type="transmembrane region" description="Helical" evidence="1">
    <location>
        <begin position="533"/>
        <end position="551"/>
    </location>
</feature>
<feature type="transmembrane region" description="Helical" evidence="1">
    <location>
        <begin position="452"/>
        <end position="471"/>
    </location>
</feature>
<dbReference type="GO" id="GO:0051267">
    <property type="term" value="F:CP2 mannose-ethanolamine phosphotransferase activity"/>
    <property type="evidence" value="ECO:0007669"/>
    <property type="project" value="TreeGrafter"/>
</dbReference>
<dbReference type="Pfam" id="PF01663">
    <property type="entry name" value="Phosphodiest"/>
    <property type="match status" value="1"/>
</dbReference>
<feature type="domain" description="GPI ethanolamine phosphate transferase 2 C-terminal" evidence="2">
    <location>
        <begin position="680"/>
        <end position="811"/>
    </location>
</feature>
<accession>A0A1I8P076</accession>
<keyword evidence="1" id="KW-0812">Transmembrane</keyword>
<dbReference type="InterPro" id="IPR039527">
    <property type="entry name" value="PIGG/GPI7"/>
</dbReference>
<organism evidence="3 4">
    <name type="scientific">Stomoxys calcitrans</name>
    <name type="common">Stable fly</name>
    <name type="synonym">Conops calcitrans</name>
    <dbReference type="NCBI Taxonomy" id="35570"/>
    <lineage>
        <taxon>Eukaryota</taxon>
        <taxon>Metazoa</taxon>
        <taxon>Ecdysozoa</taxon>
        <taxon>Arthropoda</taxon>
        <taxon>Hexapoda</taxon>
        <taxon>Insecta</taxon>
        <taxon>Pterygota</taxon>
        <taxon>Neoptera</taxon>
        <taxon>Endopterygota</taxon>
        <taxon>Diptera</taxon>
        <taxon>Brachycera</taxon>
        <taxon>Muscomorpha</taxon>
        <taxon>Muscoidea</taxon>
        <taxon>Muscidae</taxon>
        <taxon>Stomoxys</taxon>
    </lineage>
</organism>
<evidence type="ECO:0000313" key="4">
    <source>
        <dbReference type="Proteomes" id="UP000095300"/>
    </source>
</evidence>
<dbReference type="PANTHER" id="PTHR23072:SF0">
    <property type="entry name" value="GPI ETHANOLAMINE PHOSPHATE TRANSFERASE 2"/>
    <property type="match status" value="1"/>
</dbReference>
<proteinExistence type="predicted"/>
<feature type="transmembrane region" description="Helical" evidence="1">
    <location>
        <begin position="579"/>
        <end position="599"/>
    </location>
</feature>
<dbReference type="InterPro" id="IPR045687">
    <property type="entry name" value="PIGG/GPI7_C"/>
</dbReference>
<dbReference type="GO" id="GO:0006506">
    <property type="term" value="P:GPI anchor biosynthetic process"/>
    <property type="evidence" value="ECO:0007669"/>
    <property type="project" value="InterPro"/>
</dbReference>
<dbReference type="Proteomes" id="UP000095300">
    <property type="component" value="Unassembled WGS sequence"/>
</dbReference>
<feature type="transmembrane region" description="Helical" evidence="1">
    <location>
        <begin position="421"/>
        <end position="440"/>
    </location>
</feature>
<feature type="transmembrane region" description="Helical" evidence="1">
    <location>
        <begin position="357"/>
        <end position="376"/>
    </location>
</feature>
<dbReference type="OrthoDB" id="272139at2759"/>
<reference evidence="3" key="1">
    <citation type="submission" date="2020-05" db="UniProtKB">
        <authorList>
            <consortium name="EnsemblMetazoa"/>
        </authorList>
    </citation>
    <scope>IDENTIFICATION</scope>
    <source>
        <strain evidence="3">USDA</strain>
    </source>
</reference>
<keyword evidence="1" id="KW-1133">Transmembrane helix</keyword>
<gene>
    <name evidence="3" type="primary">106096118</name>
</gene>
<dbReference type="Pfam" id="PF19316">
    <property type="entry name" value="PIGO_PIGG"/>
    <property type="match status" value="2"/>
</dbReference>
<dbReference type="SUPFAM" id="SSF53649">
    <property type="entry name" value="Alkaline phosphatase-like"/>
    <property type="match status" value="1"/>
</dbReference>
<dbReference type="InterPro" id="IPR002591">
    <property type="entry name" value="Phosphodiest/P_Trfase"/>
</dbReference>
<evidence type="ECO:0000256" key="1">
    <source>
        <dbReference type="SAM" id="Phobius"/>
    </source>
</evidence>
<keyword evidence="1" id="KW-0472">Membrane</keyword>
<dbReference type="AlphaFoldDB" id="A0A1I8P076"/>
<feature type="domain" description="GPI ethanolamine phosphate transferase 2 C-terminal" evidence="2">
    <location>
        <begin position="398"/>
        <end position="551"/>
    </location>
</feature>
<dbReference type="GO" id="GO:0005789">
    <property type="term" value="C:endoplasmic reticulum membrane"/>
    <property type="evidence" value="ECO:0007669"/>
    <property type="project" value="TreeGrafter"/>
</dbReference>
<protein>
    <recommendedName>
        <fullName evidence="2">GPI ethanolamine phosphate transferase 2 C-terminal domain-containing protein</fullName>
    </recommendedName>
</protein>
<keyword evidence="4" id="KW-1185">Reference proteome</keyword>
<dbReference type="VEuPathDB" id="VectorBase:SCAU003643"/>
<dbReference type="PANTHER" id="PTHR23072">
    <property type="entry name" value="PHOSPHATIDYLINOSITOL GLYCAN-RELATED"/>
    <property type="match status" value="1"/>
</dbReference>
<feature type="transmembrane region" description="Helical" evidence="1">
    <location>
        <begin position="768"/>
        <end position="787"/>
    </location>
</feature>
<dbReference type="EnsemblMetazoa" id="SCAU003643-RB">
    <property type="protein sequence ID" value="SCAU003643-PB"/>
    <property type="gene ID" value="SCAU003643"/>
</dbReference>
<name>A0A1I8P076_STOCA</name>
<evidence type="ECO:0000259" key="2">
    <source>
        <dbReference type="Pfam" id="PF19316"/>
    </source>
</evidence>
<sequence length="836" mass="97233">MPGVPILRMRQICLTRTKKHVAISILSLNLGNTEKLSDSLLHRANTKGKRTVFAGDQTWMQLFPDIFLRHYANMDSFFVNDFYEGDKNITANVRKELALKDWQFMILHYLGLDHIGHVEGSHSHKIFEKLREMDNVVNYISSSKLFQNKLLLVTGDHGMRNGGSHGGSDKEELYVPLMLFSDRCQSMKQNYTPEYNQIDITPTLAILLGIDIPFSSIGCLISEFLMDYSREEQLYSYYYNALHLVEKFRNTYTLNEIKTQSLTDYYFWLAEAELEHKRFLESNAASMLSYEKAMQNYMRVSKSISKLLGDTLVKYDNDLIFISLVLTTLAAIHLIINTLLKILSKSTQWPQFVSGRVFLSAIMSVAINCVAHFLNLIYSRHFVYSAILTIPIAISIYLGLDIMDLFLKMFTPVTYSRRSQFNLSILWILFSFLLLHTFSLSSSSFIEEEHQTWYYLAPTLLVFLAIQNFYINVKKVWNAGRDVVSVLVTELWHNRSYVLAMLLVIFCRRLNQTGDKFRHLEDIGDVLAREQNYAYLLGIFITALICLLWTLNNFNTRQELWFCGLALFCVFLYREWGQYNFLVLLTCWMSLAAITFLHYRKIFCIRKNFACDVNDNLVQLWGSNFTVIVIISALLHKPHNVILVPALIYTLDRSYTMCDNLYMKAKRHYNCFYIMFKVFITIFIGNMYYFFQGNSNSLSTIDLNPGYVGLSSYNPLVAGSFITLNTYSAPIISFLYLMWHMFTTRKTCLPTNQQNSNGSFLNSKDDDLYLVISLFAAATVMPVAVYWLLLVGFRHHLFIYSVFAPKAFYECFNILVFYLNFILTNLYFRLFQLNNE</sequence>
<feature type="transmembrane region" description="Helical" evidence="1">
    <location>
        <begin position="716"/>
        <end position="737"/>
    </location>
</feature>
<feature type="transmembrane region" description="Helical" evidence="1">
    <location>
        <begin position="382"/>
        <end position="400"/>
    </location>
</feature>
<feature type="transmembrane region" description="Helical" evidence="1">
    <location>
        <begin position="807"/>
        <end position="828"/>
    </location>
</feature>
<feature type="transmembrane region" description="Helical" evidence="1">
    <location>
        <begin position="671"/>
        <end position="691"/>
    </location>
</feature>